<dbReference type="EMBL" id="LAZR01023580">
    <property type="protein sequence ID" value="KKL78029.1"/>
    <property type="molecule type" value="Genomic_DNA"/>
</dbReference>
<protein>
    <submittedName>
        <fullName evidence="1">Uncharacterized protein</fullName>
    </submittedName>
</protein>
<comment type="caution">
    <text evidence="1">The sequence shown here is derived from an EMBL/GenBank/DDBJ whole genome shotgun (WGS) entry which is preliminary data.</text>
</comment>
<organism evidence="1">
    <name type="scientific">marine sediment metagenome</name>
    <dbReference type="NCBI Taxonomy" id="412755"/>
    <lineage>
        <taxon>unclassified sequences</taxon>
        <taxon>metagenomes</taxon>
        <taxon>ecological metagenomes</taxon>
    </lineage>
</organism>
<evidence type="ECO:0000313" key="1">
    <source>
        <dbReference type="EMBL" id="KKL78029.1"/>
    </source>
</evidence>
<reference evidence="1" key="1">
    <citation type="journal article" date="2015" name="Nature">
        <title>Complex archaea that bridge the gap between prokaryotes and eukaryotes.</title>
        <authorList>
            <person name="Spang A."/>
            <person name="Saw J.H."/>
            <person name="Jorgensen S.L."/>
            <person name="Zaremba-Niedzwiedzka K."/>
            <person name="Martijn J."/>
            <person name="Lind A.E."/>
            <person name="van Eijk R."/>
            <person name="Schleper C."/>
            <person name="Guy L."/>
            <person name="Ettema T.J."/>
        </authorList>
    </citation>
    <scope>NUCLEOTIDE SEQUENCE</scope>
</reference>
<accession>A0A0F9EVC4</accession>
<proteinExistence type="predicted"/>
<name>A0A0F9EVC4_9ZZZZ</name>
<sequence>MVSFKPDGLLYTKDKRVSGQLKEGDWLVLTESKHLDNHSWLHTCDKPICAKDVSRPVWDNNYTCAFCGDTLTWDAWRTLPLCPNCGSPRTSPPVDFEHTSMPYCPHCETEPISVESIGIFIVDTNKGEILNTKRRD</sequence>
<dbReference type="AlphaFoldDB" id="A0A0F9EVC4"/>
<gene>
    <name evidence="1" type="ORF">LCGC14_2028950</name>
</gene>